<evidence type="ECO:0000256" key="2">
    <source>
        <dbReference type="ARBA" id="ARBA00008586"/>
    </source>
</evidence>
<comment type="similarity">
    <text evidence="2">Belongs to the major facilitator superfamily. Sodium/anion cotransporter family.</text>
</comment>
<dbReference type="FunFam" id="1.20.1250.20:FF:000144">
    <property type="entry name" value="Picot, isoform B"/>
    <property type="match status" value="1"/>
</dbReference>
<accession>A0A7R8YKQ1</accession>
<name>A0A7R8YKQ1_HERIL</name>
<dbReference type="FunFam" id="1.20.1250.20:FF:000003">
    <property type="entry name" value="Solute carrier family 17 member 3"/>
    <property type="match status" value="1"/>
</dbReference>
<feature type="transmembrane region" description="Helical" evidence="13">
    <location>
        <begin position="97"/>
        <end position="121"/>
    </location>
</feature>
<keyword evidence="16" id="KW-1185">Reference proteome</keyword>
<gene>
    <name evidence="15" type="ORF">HERILL_LOCUS53</name>
</gene>
<dbReference type="SUPFAM" id="SSF103473">
    <property type="entry name" value="MFS general substrate transporter"/>
    <property type="match status" value="1"/>
</dbReference>
<sequence length="475" mass="52621">MVKNRRFEDVEKGPGLGIRHVQILILFCGMTVTYALRVNYSVAIVAMTDEKEAREGFEKFDWNEQTKSLILSSFFWGYIFTQLPGGHLAQRLGAKMFLFFGIFICSLLTILTPWCASVGGWKLICGLRLIQGLCQGVLFPCTHALLSKWSPTEERGVLNTLCYSGCQFGTVAMLAVSGMIATSPLGWPGIFYVSGAIGILWSIVWYIFGASNPAECRLISPEERKFIEDSLGHSDDTPKHYPAPWKKILSSPPFYSLLIVHCCHIWGFWTLLTEIPSYMNKILGMNIKSNALLSALPYAVMWLLSYVFCFTADGLLRKKVLTLAVSRRIFNTIGLGLPALALIGMGYVTKETTSLAITLLVVAVGLNGAIYLGYQVNHIDLAPNHAGTLMGMTNGLANIMGLIAPLAVGFIVTEENNPDQWRIVFFISGGVYLIGNFVWCIFGSTQVQPWNAPKHIPHQKVRRESAFIEAMEAHG</sequence>
<dbReference type="EMBL" id="LR899009">
    <property type="protein sequence ID" value="CAD7076653.1"/>
    <property type="molecule type" value="Genomic_DNA"/>
</dbReference>
<dbReference type="InterPro" id="IPR050382">
    <property type="entry name" value="MFS_Na/Anion_cotransporter"/>
</dbReference>
<feature type="transmembrane region" description="Helical" evidence="13">
    <location>
        <begin position="127"/>
        <end position="146"/>
    </location>
</feature>
<keyword evidence="7" id="KW-0915">Sodium</keyword>
<dbReference type="GO" id="GO:0006820">
    <property type="term" value="P:monoatomic anion transport"/>
    <property type="evidence" value="ECO:0007669"/>
    <property type="project" value="TreeGrafter"/>
</dbReference>
<evidence type="ECO:0000256" key="13">
    <source>
        <dbReference type="SAM" id="Phobius"/>
    </source>
</evidence>
<dbReference type="FunCoup" id="A0A7R8YKQ1">
    <property type="interactions" value="26"/>
</dbReference>
<evidence type="ECO:0000256" key="5">
    <source>
        <dbReference type="ARBA" id="ARBA00022847"/>
    </source>
</evidence>
<dbReference type="InterPro" id="IPR020846">
    <property type="entry name" value="MFS_dom"/>
</dbReference>
<dbReference type="InterPro" id="IPR036259">
    <property type="entry name" value="MFS_trans_sf"/>
</dbReference>
<dbReference type="OrthoDB" id="2985014at2759"/>
<feature type="transmembrane region" description="Helical" evidence="13">
    <location>
        <begin position="386"/>
        <end position="411"/>
    </location>
</feature>
<evidence type="ECO:0000256" key="8">
    <source>
        <dbReference type="ARBA" id="ARBA00023065"/>
    </source>
</evidence>
<evidence type="ECO:0000313" key="16">
    <source>
        <dbReference type="Proteomes" id="UP000594454"/>
    </source>
</evidence>
<dbReference type="GO" id="GO:0006814">
    <property type="term" value="P:sodium ion transport"/>
    <property type="evidence" value="ECO:0007669"/>
    <property type="project" value="UniProtKB-KW"/>
</dbReference>
<dbReference type="Gene3D" id="1.20.1250.20">
    <property type="entry name" value="MFS general substrate transporter like domains"/>
    <property type="match status" value="2"/>
</dbReference>
<dbReference type="OMA" id="VIVTDKH"/>
<protein>
    <recommendedName>
        <fullName evidence="12">Putative inorganic phosphate cotransporter</fullName>
    </recommendedName>
</protein>
<keyword evidence="9 13" id="KW-0472">Membrane</keyword>
<evidence type="ECO:0000256" key="4">
    <source>
        <dbReference type="ARBA" id="ARBA00022692"/>
    </source>
</evidence>
<feature type="domain" description="Major facilitator superfamily (MFS) profile" evidence="14">
    <location>
        <begin position="21"/>
        <end position="447"/>
    </location>
</feature>
<keyword evidence="4 13" id="KW-0812">Transmembrane</keyword>
<dbReference type="GO" id="GO:0016020">
    <property type="term" value="C:membrane"/>
    <property type="evidence" value="ECO:0007669"/>
    <property type="project" value="UniProtKB-SubCell"/>
</dbReference>
<organism evidence="15 16">
    <name type="scientific">Hermetia illucens</name>
    <name type="common">Black soldier fly</name>
    <dbReference type="NCBI Taxonomy" id="343691"/>
    <lineage>
        <taxon>Eukaryota</taxon>
        <taxon>Metazoa</taxon>
        <taxon>Ecdysozoa</taxon>
        <taxon>Arthropoda</taxon>
        <taxon>Hexapoda</taxon>
        <taxon>Insecta</taxon>
        <taxon>Pterygota</taxon>
        <taxon>Neoptera</taxon>
        <taxon>Endopterygota</taxon>
        <taxon>Diptera</taxon>
        <taxon>Brachycera</taxon>
        <taxon>Stratiomyomorpha</taxon>
        <taxon>Stratiomyidae</taxon>
        <taxon>Hermetiinae</taxon>
        <taxon>Hermetia</taxon>
    </lineage>
</organism>
<comment type="function">
    <text evidence="11">May be an inorganic phosphate cotransporter.</text>
</comment>
<evidence type="ECO:0000256" key="12">
    <source>
        <dbReference type="ARBA" id="ARBA00068450"/>
    </source>
</evidence>
<dbReference type="CDD" id="cd17318">
    <property type="entry name" value="MFS_SLC17"/>
    <property type="match status" value="1"/>
</dbReference>
<evidence type="ECO:0000313" key="15">
    <source>
        <dbReference type="EMBL" id="CAD7076653.1"/>
    </source>
</evidence>
<feature type="transmembrane region" description="Helical" evidence="13">
    <location>
        <begin position="21"/>
        <end position="48"/>
    </location>
</feature>
<dbReference type="AlphaFoldDB" id="A0A7R8YKQ1"/>
<feature type="transmembrane region" description="Helical" evidence="13">
    <location>
        <begin position="354"/>
        <end position="374"/>
    </location>
</feature>
<feature type="transmembrane region" description="Helical" evidence="13">
    <location>
        <begin position="292"/>
        <end position="316"/>
    </location>
</feature>
<keyword evidence="10" id="KW-0739">Sodium transport</keyword>
<evidence type="ECO:0000256" key="3">
    <source>
        <dbReference type="ARBA" id="ARBA00022448"/>
    </source>
</evidence>
<comment type="subcellular location">
    <subcellularLocation>
        <location evidence="1">Membrane</location>
        <topology evidence="1">Multi-pass membrane protein</topology>
    </subcellularLocation>
</comment>
<keyword evidence="5" id="KW-0769">Symport</keyword>
<dbReference type="PANTHER" id="PTHR11662">
    <property type="entry name" value="SOLUTE CARRIER FAMILY 17"/>
    <property type="match status" value="1"/>
</dbReference>
<keyword evidence="3" id="KW-0813">Transport</keyword>
<evidence type="ECO:0000256" key="1">
    <source>
        <dbReference type="ARBA" id="ARBA00004141"/>
    </source>
</evidence>
<feature type="transmembrane region" description="Helical" evidence="13">
    <location>
        <begin position="328"/>
        <end position="348"/>
    </location>
</feature>
<keyword evidence="6 13" id="KW-1133">Transmembrane helix</keyword>
<evidence type="ECO:0000256" key="10">
    <source>
        <dbReference type="ARBA" id="ARBA00023201"/>
    </source>
</evidence>
<evidence type="ECO:0000256" key="11">
    <source>
        <dbReference type="ARBA" id="ARBA00054632"/>
    </source>
</evidence>
<proteinExistence type="inferred from homology"/>
<dbReference type="InterPro" id="IPR011701">
    <property type="entry name" value="MFS"/>
</dbReference>
<feature type="transmembrane region" description="Helical" evidence="13">
    <location>
        <begin position="423"/>
        <end position="442"/>
    </location>
</feature>
<evidence type="ECO:0000256" key="7">
    <source>
        <dbReference type="ARBA" id="ARBA00023053"/>
    </source>
</evidence>
<keyword evidence="8" id="KW-0406">Ion transport</keyword>
<feature type="transmembrane region" description="Helical" evidence="13">
    <location>
        <begin position="68"/>
        <end position="85"/>
    </location>
</feature>
<dbReference type="Pfam" id="PF07690">
    <property type="entry name" value="MFS_1"/>
    <property type="match status" value="1"/>
</dbReference>
<dbReference type="PROSITE" id="PS50850">
    <property type="entry name" value="MFS"/>
    <property type="match status" value="1"/>
</dbReference>
<feature type="transmembrane region" description="Helical" evidence="13">
    <location>
        <begin position="187"/>
        <end position="208"/>
    </location>
</feature>
<dbReference type="Proteomes" id="UP000594454">
    <property type="component" value="Chromosome 1"/>
</dbReference>
<evidence type="ECO:0000256" key="9">
    <source>
        <dbReference type="ARBA" id="ARBA00023136"/>
    </source>
</evidence>
<feature type="transmembrane region" description="Helical" evidence="13">
    <location>
        <begin position="254"/>
        <end position="272"/>
    </location>
</feature>
<feature type="transmembrane region" description="Helical" evidence="13">
    <location>
        <begin position="158"/>
        <end position="181"/>
    </location>
</feature>
<dbReference type="InParanoid" id="A0A7R8YKQ1"/>
<reference evidence="15 16" key="1">
    <citation type="submission" date="2020-11" db="EMBL/GenBank/DDBJ databases">
        <authorList>
            <person name="Wallbank WR R."/>
            <person name="Pardo Diaz C."/>
            <person name="Kozak K."/>
            <person name="Martin S."/>
            <person name="Jiggins C."/>
            <person name="Moest M."/>
            <person name="Warren A I."/>
            <person name="Generalovic N T."/>
            <person name="Byers J.R.P. K."/>
            <person name="Montejo-Kovacevich G."/>
            <person name="Yen C E."/>
        </authorList>
    </citation>
    <scope>NUCLEOTIDE SEQUENCE [LARGE SCALE GENOMIC DNA]</scope>
</reference>
<evidence type="ECO:0000256" key="6">
    <source>
        <dbReference type="ARBA" id="ARBA00022989"/>
    </source>
</evidence>
<dbReference type="PANTHER" id="PTHR11662:SF280">
    <property type="entry name" value="FI21844P1-RELATED"/>
    <property type="match status" value="1"/>
</dbReference>
<evidence type="ECO:0000259" key="14">
    <source>
        <dbReference type="PROSITE" id="PS50850"/>
    </source>
</evidence>
<dbReference type="GO" id="GO:0015293">
    <property type="term" value="F:symporter activity"/>
    <property type="evidence" value="ECO:0007669"/>
    <property type="project" value="UniProtKB-KW"/>
</dbReference>